<organism evidence="2 3">
    <name type="scientific">Trifolium medium</name>
    <dbReference type="NCBI Taxonomy" id="97028"/>
    <lineage>
        <taxon>Eukaryota</taxon>
        <taxon>Viridiplantae</taxon>
        <taxon>Streptophyta</taxon>
        <taxon>Embryophyta</taxon>
        <taxon>Tracheophyta</taxon>
        <taxon>Spermatophyta</taxon>
        <taxon>Magnoliopsida</taxon>
        <taxon>eudicotyledons</taxon>
        <taxon>Gunneridae</taxon>
        <taxon>Pentapetalae</taxon>
        <taxon>rosids</taxon>
        <taxon>fabids</taxon>
        <taxon>Fabales</taxon>
        <taxon>Fabaceae</taxon>
        <taxon>Papilionoideae</taxon>
        <taxon>50 kb inversion clade</taxon>
        <taxon>NPAAA clade</taxon>
        <taxon>Hologalegina</taxon>
        <taxon>IRL clade</taxon>
        <taxon>Trifolieae</taxon>
        <taxon>Trifolium</taxon>
    </lineage>
</organism>
<evidence type="ECO:0000313" key="3">
    <source>
        <dbReference type="Proteomes" id="UP000265520"/>
    </source>
</evidence>
<feature type="compositionally biased region" description="Acidic residues" evidence="1">
    <location>
        <begin position="14"/>
        <end position="23"/>
    </location>
</feature>
<dbReference type="EMBL" id="LXQA011465662">
    <property type="protein sequence ID" value="MCI98157.1"/>
    <property type="molecule type" value="Genomic_DNA"/>
</dbReference>
<sequence>MEEEIQGDDVVCGIEEEEMEQEDVAAPVPTQRPTRVNPHDGQPEPEEFPGGPSDKT</sequence>
<dbReference type="AlphaFoldDB" id="A0A392WCJ3"/>
<protein>
    <submittedName>
        <fullName evidence="2">Uncharacterized protein</fullName>
    </submittedName>
</protein>
<keyword evidence="3" id="KW-1185">Reference proteome</keyword>
<feature type="non-terminal residue" evidence="2">
    <location>
        <position position="56"/>
    </location>
</feature>
<proteinExistence type="predicted"/>
<comment type="caution">
    <text evidence="2">The sequence shown here is derived from an EMBL/GenBank/DDBJ whole genome shotgun (WGS) entry which is preliminary data.</text>
</comment>
<name>A0A392WCJ3_9FABA</name>
<feature type="region of interest" description="Disordered" evidence="1">
    <location>
        <begin position="1"/>
        <end position="56"/>
    </location>
</feature>
<reference evidence="2 3" key="1">
    <citation type="journal article" date="2018" name="Front. Plant Sci.">
        <title>Red Clover (Trifolium pratense) and Zigzag Clover (T. medium) - A Picture of Genomic Similarities and Differences.</title>
        <authorList>
            <person name="Dluhosova J."/>
            <person name="Istvanek J."/>
            <person name="Nedelnik J."/>
            <person name="Repkova J."/>
        </authorList>
    </citation>
    <scope>NUCLEOTIDE SEQUENCE [LARGE SCALE GENOMIC DNA]</scope>
    <source>
        <strain evidence="3">cv. 10/8</strain>
        <tissue evidence="2">Leaf</tissue>
    </source>
</reference>
<dbReference type="Proteomes" id="UP000265520">
    <property type="component" value="Unassembled WGS sequence"/>
</dbReference>
<evidence type="ECO:0000313" key="2">
    <source>
        <dbReference type="EMBL" id="MCI98157.1"/>
    </source>
</evidence>
<accession>A0A392WCJ3</accession>
<evidence type="ECO:0000256" key="1">
    <source>
        <dbReference type="SAM" id="MobiDB-lite"/>
    </source>
</evidence>